<dbReference type="InterPro" id="IPR029044">
    <property type="entry name" value="Nucleotide-diphossugar_trans"/>
</dbReference>
<name>K9Y192_STAC7</name>
<dbReference type="HOGENOM" id="CLU_056498_0_0_3"/>
<keyword evidence="1" id="KW-0328">Glycosyltransferase</keyword>
<sequence length="398" mass="45792">MPDFHINYVPTFTLLQKETLVAMEERLLQASTRIPIGVLIPALFSDLASSAMAHIIEELSQMQFIQKVYISLDRANAEDFHRAKEIVALLGDKGRLLWNDNPEVQQVIKQIDELLPLGPRGKGRAVWTALGYILAKEEVAVLAFHDADILTYDRLFMVRLLYSVVHLRYQFAKGFYARYGDRLYGRVVRLFYFPFVRSLREILGNLDFLEYMSDFRYPLAGEFAMFTSIAREMQFPSDWGIEVGILSEVYRLIRVPRICQVELTNRYDHKHQEIGSGSQLGLQKMVGDIARTFFAQISSQGIILSREFFRTLKLTYLNHARGVVGVYEAFAEMHDLNAYDLHLELTAVETFANALDTAFDDFHQYPFGAPLIPEWRRIEVAIDGIMQELTTALDRTEP</sequence>
<dbReference type="AlphaFoldDB" id="K9Y192"/>
<dbReference type="KEGG" id="scs:Sta7437_4265"/>
<protein>
    <submittedName>
        <fullName evidence="1">Glucosyl-3-phosphoglycerate synthase</fullName>
        <ecNumber evidence="1">2.4.1.266</ecNumber>
    </submittedName>
</protein>
<keyword evidence="2" id="KW-1185">Reference proteome</keyword>
<evidence type="ECO:0000313" key="2">
    <source>
        <dbReference type="Proteomes" id="UP000010473"/>
    </source>
</evidence>
<dbReference type="Proteomes" id="UP000010473">
    <property type="component" value="Chromosome"/>
</dbReference>
<evidence type="ECO:0000313" key="1">
    <source>
        <dbReference type="EMBL" id="AFZ37737.1"/>
    </source>
</evidence>
<dbReference type="STRING" id="111780.Sta7437_4265"/>
<keyword evidence="1" id="KW-0808">Transferase</keyword>
<organism evidence="1 2">
    <name type="scientific">Stanieria cyanosphaera (strain ATCC 29371 / PCC 7437)</name>
    <dbReference type="NCBI Taxonomy" id="111780"/>
    <lineage>
        <taxon>Bacteria</taxon>
        <taxon>Bacillati</taxon>
        <taxon>Cyanobacteriota</taxon>
        <taxon>Cyanophyceae</taxon>
        <taxon>Pleurocapsales</taxon>
        <taxon>Dermocarpellaceae</taxon>
        <taxon>Stanieria</taxon>
    </lineage>
</organism>
<dbReference type="RefSeq" id="WP_015195391.1">
    <property type="nucleotide sequence ID" value="NC_019748.1"/>
</dbReference>
<accession>K9Y192</accession>
<dbReference type="eggNOG" id="COG1215">
    <property type="taxonomic scope" value="Bacteria"/>
</dbReference>
<dbReference type="EMBL" id="CP003653">
    <property type="protein sequence ID" value="AFZ37737.1"/>
    <property type="molecule type" value="Genomic_DNA"/>
</dbReference>
<dbReference type="Gene3D" id="3.90.550.10">
    <property type="entry name" value="Spore Coat Polysaccharide Biosynthesis Protein SpsA, Chain A"/>
    <property type="match status" value="1"/>
</dbReference>
<proteinExistence type="predicted"/>
<dbReference type="EC" id="2.4.1.266" evidence="1"/>
<dbReference type="GO" id="GO:0016757">
    <property type="term" value="F:glycosyltransferase activity"/>
    <property type="evidence" value="ECO:0007669"/>
    <property type="project" value="UniProtKB-KW"/>
</dbReference>
<dbReference type="PATRIC" id="fig|111780.3.peg.4417"/>
<dbReference type="SUPFAM" id="SSF53448">
    <property type="entry name" value="Nucleotide-diphospho-sugar transferases"/>
    <property type="match status" value="1"/>
</dbReference>
<dbReference type="OrthoDB" id="9477at2"/>
<reference evidence="2" key="1">
    <citation type="journal article" date="2013" name="Proc. Natl. Acad. Sci. U.S.A.">
        <title>Improving the coverage of the cyanobacterial phylum using diversity-driven genome sequencing.</title>
        <authorList>
            <person name="Shih P.M."/>
            <person name="Wu D."/>
            <person name="Latifi A."/>
            <person name="Axen S.D."/>
            <person name="Fewer D.P."/>
            <person name="Talla E."/>
            <person name="Calteau A."/>
            <person name="Cai F."/>
            <person name="Tandeau de Marsac N."/>
            <person name="Rippka R."/>
            <person name="Herdman M."/>
            <person name="Sivonen K."/>
            <person name="Coursin T."/>
            <person name="Laurent T."/>
            <person name="Goodwin L."/>
            <person name="Nolan M."/>
            <person name="Davenport K.W."/>
            <person name="Han C.S."/>
            <person name="Rubin E.M."/>
            <person name="Eisen J.A."/>
            <person name="Woyke T."/>
            <person name="Gugger M."/>
            <person name="Kerfeld C.A."/>
        </authorList>
    </citation>
    <scope>NUCLEOTIDE SEQUENCE [LARGE SCALE GENOMIC DNA]</scope>
    <source>
        <strain evidence="2">ATCC 29371 / PCC 7437</strain>
    </source>
</reference>
<gene>
    <name evidence="1" type="ordered locus">Sta7437_4265</name>
</gene>